<dbReference type="Gene3D" id="3.40.710.10">
    <property type="entry name" value="DD-peptidase/beta-lactamase superfamily"/>
    <property type="match status" value="1"/>
</dbReference>
<evidence type="ECO:0000256" key="9">
    <source>
        <dbReference type="ARBA" id="ARBA00022960"/>
    </source>
</evidence>
<dbReference type="GO" id="GO:0008955">
    <property type="term" value="F:peptidoglycan glycosyltransferase activity"/>
    <property type="evidence" value="ECO:0007669"/>
    <property type="project" value="UniProtKB-EC"/>
</dbReference>
<dbReference type="GO" id="GO:0071555">
    <property type="term" value="P:cell wall organization"/>
    <property type="evidence" value="ECO:0007669"/>
    <property type="project" value="UniProtKB-KW"/>
</dbReference>
<dbReference type="InterPro" id="IPR050396">
    <property type="entry name" value="Glycosyltr_51/Transpeptidase"/>
</dbReference>
<dbReference type="FunFam" id="1.10.3810.10:FF:000001">
    <property type="entry name" value="Penicillin-binding protein 1A"/>
    <property type="match status" value="1"/>
</dbReference>
<protein>
    <submittedName>
        <fullName evidence="19">Penicillin-binding protein</fullName>
    </submittedName>
</protein>
<keyword evidence="4" id="KW-0121">Carboxypeptidase</keyword>
<evidence type="ECO:0000313" key="19">
    <source>
        <dbReference type="EMBL" id="PZO79631.1"/>
    </source>
</evidence>
<dbReference type="SUPFAM" id="SSF56601">
    <property type="entry name" value="beta-lactamase/transpeptidase-like"/>
    <property type="match status" value="1"/>
</dbReference>
<evidence type="ECO:0000256" key="13">
    <source>
        <dbReference type="ARBA" id="ARBA00034000"/>
    </source>
</evidence>
<evidence type="ECO:0000256" key="4">
    <source>
        <dbReference type="ARBA" id="ARBA00022645"/>
    </source>
</evidence>
<comment type="catalytic activity">
    <reaction evidence="13">
        <text>Preferential cleavage: (Ac)2-L-Lys-D-Ala-|-D-Ala. Also transpeptidation of peptidyl-alanyl moieties that are N-acyl substituents of D-alanine.</text>
        <dbReference type="EC" id="3.4.16.4"/>
    </reaction>
</comment>
<comment type="caution">
    <text evidence="19">The sequence shown here is derived from an EMBL/GenBank/DDBJ whole genome shotgun (WGS) entry which is preliminary data.</text>
</comment>
<dbReference type="AlphaFoldDB" id="A0A2W5B9K9"/>
<name>A0A2W5B9K9_9SPHN</name>
<organism evidence="19 20">
    <name type="scientific">Sphingomonas hengshuiensis</name>
    <dbReference type="NCBI Taxonomy" id="1609977"/>
    <lineage>
        <taxon>Bacteria</taxon>
        <taxon>Pseudomonadati</taxon>
        <taxon>Pseudomonadota</taxon>
        <taxon>Alphaproteobacteria</taxon>
        <taxon>Sphingomonadales</taxon>
        <taxon>Sphingomonadaceae</taxon>
        <taxon>Sphingomonas</taxon>
    </lineage>
</organism>
<dbReference type="GO" id="GO:0030288">
    <property type="term" value="C:outer membrane-bounded periplasmic space"/>
    <property type="evidence" value="ECO:0007669"/>
    <property type="project" value="TreeGrafter"/>
</dbReference>
<keyword evidence="9" id="KW-0133">Cell shape</keyword>
<dbReference type="GO" id="GO:0009002">
    <property type="term" value="F:serine-type D-Ala-D-Ala carboxypeptidase activity"/>
    <property type="evidence" value="ECO:0007669"/>
    <property type="project" value="UniProtKB-EC"/>
</dbReference>
<keyword evidence="10" id="KW-0573">Peptidoglycan synthesis</keyword>
<evidence type="ECO:0000256" key="10">
    <source>
        <dbReference type="ARBA" id="ARBA00022984"/>
    </source>
</evidence>
<dbReference type="GO" id="GO:0009252">
    <property type="term" value="P:peptidoglycan biosynthetic process"/>
    <property type="evidence" value="ECO:0007669"/>
    <property type="project" value="UniProtKB-UniPathway"/>
</dbReference>
<comment type="catalytic activity">
    <reaction evidence="14">
        <text>[GlcNAc-(1-&gt;4)-Mur2Ac(oyl-L-Ala-gamma-D-Glu-L-Lys-D-Ala-D-Ala)](n)-di-trans,octa-cis-undecaprenyl diphosphate + beta-D-GlcNAc-(1-&gt;4)-Mur2Ac(oyl-L-Ala-gamma-D-Glu-L-Lys-D-Ala-D-Ala)-di-trans,octa-cis-undecaprenyl diphosphate = [GlcNAc-(1-&gt;4)-Mur2Ac(oyl-L-Ala-gamma-D-Glu-L-Lys-D-Ala-D-Ala)](n+1)-di-trans,octa-cis-undecaprenyl diphosphate + di-trans,octa-cis-undecaprenyl diphosphate + H(+)</text>
        <dbReference type="Rhea" id="RHEA:23708"/>
        <dbReference type="Rhea" id="RHEA-COMP:9602"/>
        <dbReference type="Rhea" id="RHEA-COMP:9603"/>
        <dbReference type="ChEBI" id="CHEBI:15378"/>
        <dbReference type="ChEBI" id="CHEBI:58405"/>
        <dbReference type="ChEBI" id="CHEBI:60033"/>
        <dbReference type="ChEBI" id="CHEBI:78435"/>
        <dbReference type="EC" id="2.4.99.28"/>
    </reaction>
</comment>
<dbReference type="Pfam" id="PF00905">
    <property type="entry name" value="Transpeptidase"/>
    <property type="match status" value="1"/>
</dbReference>
<comment type="similarity">
    <text evidence="3">In the N-terminal section; belongs to the glycosyltransferase 51 family.</text>
</comment>
<gene>
    <name evidence="19" type="ORF">DI632_04765</name>
</gene>
<reference evidence="19 20" key="1">
    <citation type="submission" date="2017-08" db="EMBL/GenBank/DDBJ databases">
        <title>Infants hospitalized years apart are colonized by the same room-sourced microbial strains.</title>
        <authorList>
            <person name="Brooks B."/>
            <person name="Olm M.R."/>
            <person name="Firek B.A."/>
            <person name="Baker R."/>
            <person name="Thomas B.C."/>
            <person name="Morowitz M.J."/>
            <person name="Banfield J.F."/>
        </authorList>
    </citation>
    <scope>NUCLEOTIDE SEQUENCE [LARGE SCALE GENOMIC DNA]</scope>
    <source>
        <strain evidence="19">S2_018_000_R3_110</strain>
    </source>
</reference>
<keyword evidence="6" id="KW-0328">Glycosyltransferase</keyword>
<evidence type="ECO:0000256" key="12">
    <source>
        <dbReference type="ARBA" id="ARBA00023316"/>
    </source>
</evidence>
<dbReference type="InterPro" id="IPR001460">
    <property type="entry name" value="PCN-bd_Tpept"/>
</dbReference>
<keyword evidence="12" id="KW-0961">Cell wall biogenesis/degradation</keyword>
<keyword evidence="5" id="KW-0645">Protease</keyword>
<dbReference type="Gene3D" id="1.10.3810.10">
    <property type="entry name" value="Biosynthetic peptidoglycan transglycosylase-like"/>
    <property type="match status" value="1"/>
</dbReference>
<evidence type="ECO:0000256" key="7">
    <source>
        <dbReference type="ARBA" id="ARBA00022679"/>
    </source>
</evidence>
<evidence type="ECO:0000256" key="11">
    <source>
        <dbReference type="ARBA" id="ARBA00023268"/>
    </source>
</evidence>
<dbReference type="InterPro" id="IPR023346">
    <property type="entry name" value="Lysozyme-like_dom_sf"/>
</dbReference>
<evidence type="ECO:0000256" key="1">
    <source>
        <dbReference type="ARBA" id="ARBA00004752"/>
    </source>
</evidence>
<dbReference type="UniPathway" id="UPA00219"/>
<evidence type="ECO:0000256" key="8">
    <source>
        <dbReference type="ARBA" id="ARBA00022801"/>
    </source>
</evidence>
<dbReference type="EMBL" id="QFNF01000007">
    <property type="protein sequence ID" value="PZO79631.1"/>
    <property type="molecule type" value="Genomic_DNA"/>
</dbReference>
<dbReference type="Pfam" id="PF00912">
    <property type="entry name" value="Transgly"/>
    <property type="match status" value="1"/>
</dbReference>
<keyword evidence="16" id="KW-0812">Transmembrane</keyword>
<feature type="domain" description="Penicillin-binding protein transpeptidase" evidence="17">
    <location>
        <begin position="333"/>
        <end position="561"/>
    </location>
</feature>
<dbReference type="NCBIfam" id="TIGR02074">
    <property type="entry name" value="PBP_1a_fam"/>
    <property type="match status" value="1"/>
</dbReference>
<keyword evidence="7" id="KW-0808">Transferase</keyword>
<evidence type="ECO:0000256" key="3">
    <source>
        <dbReference type="ARBA" id="ARBA00007739"/>
    </source>
</evidence>
<evidence type="ECO:0000256" key="14">
    <source>
        <dbReference type="ARBA" id="ARBA00049902"/>
    </source>
</evidence>
<comment type="similarity">
    <text evidence="2">In the C-terminal section; belongs to the transpeptidase family.</text>
</comment>
<feature type="region of interest" description="Disordered" evidence="15">
    <location>
        <begin position="613"/>
        <end position="718"/>
    </location>
</feature>
<dbReference type="InterPro" id="IPR012338">
    <property type="entry name" value="Beta-lactam/transpept-like"/>
</dbReference>
<evidence type="ECO:0000259" key="18">
    <source>
        <dbReference type="Pfam" id="PF00912"/>
    </source>
</evidence>
<dbReference type="GO" id="GO:0008658">
    <property type="term" value="F:penicillin binding"/>
    <property type="evidence" value="ECO:0007669"/>
    <property type="project" value="InterPro"/>
</dbReference>
<feature type="transmembrane region" description="Helical" evidence="16">
    <location>
        <begin position="26"/>
        <end position="47"/>
    </location>
</feature>
<comment type="pathway">
    <text evidence="1">Cell wall biogenesis; peptidoglycan biosynthesis.</text>
</comment>
<dbReference type="PANTHER" id="PTHR32282">
    <property type="entry name" value="BINDING PROTEIN TRANSPEPTIDASE, PUTATIVE-RELATED"/>
    <property type="match status" value="1"/>
</dbReference>
<feature type="compositionally biased region" description="Basic and acidic residues" evidence="15">
    <location>
        <begin position="697"/>
        <end position="718"/>
    </location>
</feature>
<dbReference type="GO" id="GO:0008360">
    <property type="term" value="P:regulation of cell shape"/>
    <property type="evidence" value="ECO:0007669"/>
    <property type="project" value="UniProtKB-KW"/>
</dbReference>
<keyword evidence="16" id="KW-1133">Transmembrane helix</keyword>
<feature type="domain" description="Glycosyl transferase family 51" evidence="18">
    <location>
        <begin position="83"/>
        <end position="253"/>
    </location>
</feature>
<dbReference type="GO" id="GO:0006508">
    <property type="term" value="P:proteolysis"/>
    <property type="evidence" value="ECO:0007669"/>
    <property type="project" value="UniProtKB-KW"/>
</dbReference>
<proteinExistence type="inferred from homology"/>
<evidence type="ECO:0000256" key="16">
    <source>
        <dbReference type="SAM" id="Phobius"/>
    </source>
</evidence>
<dbReference type="InterPro" id="IPR036950">
    <property type="entry name" value="PBP_transglycosylase"/>
</dbReference>
<evidence type="ECO:0000256" key="15">
    <source>
        <dbReference type="SAM" id="MobiDB-lite"/>
    </source>
</evidence>
<evidence type="ECO:0000313" key="20">
    <source>
        <dbReference type="Proteomes" id="UP000248614"/>
    </source>
</evidence>
<evidence type="ECO:0000256" key="2">
    <source>
        <dbReference type="ARBA" id="ARBA00007090"/>
    </source>
</evidence>
<dbReference type="PANTHER" id="PTHR32282:SF33">
    <property type="entry name" value="PEPTIDOGLYCAN GLYCOSYLTRANSFERASE"/>
    <property type="match status" value="1"/>
</dbReference>
<keyword evidence="11" id="KW-0511">Multifunctional enzyme</keyword>
<keyword evidence="16" id="KW-0472">Membrane</keyword>
<evidence type="ECO:0000256" key="6">
    <source>
        <dbReference type="ARBA" id="ARBA00022676"/>
    </source>
</evidence>
<evidence type="ECO:0000256" key="5">
    <source>
        <dbReference type="ARBA" id="ARBA00022670"/>
    </source>
</evidence>
<sequence length="718" mass="77529">MARTPQRPKKQPAAAAPSRWWRILRWVLGIGAGVAALAAIALVVAVYNARTNLPSFDQLKSSPNGQMIRVRAADGSILVSLGPSYGEWIPYSQIPAEMRDAMVSVEDRRFRSHWGVDPVALARITKFAIENRGTGRRLQGASTITQQVARTIFLSNSYTVGRKFREIILALALERKFTKNQILELYLNKVYFGGGAYGIDAASRRFFNHPATSLSLSEAAVIAGLVKAPSRYSPTADAEAAVGRAGVVLKLMQETGAITAAQAMDADPQAITLAPEPQQNSVRYFTDWALPQLETLIDETEAPLDVWTTLDPAMQKSADTAIRANAPAGVQGALVALDRDGAVRAMVGGKDYVSSIYNRATQATRQPGSAWKLFVYLAALEAGMNPDSQVNDAPITIDGWTPRNASRRYSGQISLRTAFAYSLNTVSARLGQEVGFGTVADMARRFGISTPVNTQPAMVLGTSDVRLIDMTRAYASVASGGTAVVPYGITRVTAGGSVIYQHQVDSSRVLVAPYVAQQMTDLLQTAVNTGTGRAAQIGRPVAGKTGTTSSYKDGWFMGFSSGITTGVWMGRDDAKPVGGLQGGTAPARAFAAFMRQAVASRPVEEFNTKVTLPEWQEEPDAESYYGAPDDRVYVDPDGNPLDVPPVAARPEAPVEDGDLPPAPQQRVPDEQLDQDWIDRALGRSPRGEQPAPPPRRPAPDRRQPPPDRYPDEDSRPYQ</sequence>
<dbReference type="SUPFAM" id="SSF53955">
    <property type="entry name" value="Lysozyme-like"/>
    <property type="match status" value="1"/>
</dbReference>
<keyword evidence="8" id="KW-0378">Hydrolase</keyword>
<evidence type="ECO:0000259" key="17">
    <source>
        <dbReference type="Pfam" id="PF00905"/>
    </source>
</evidence>
<accession>A0A2W5B9K9</accession>
<dbReference type="InterPro" id="IPR001264">
    <property type="entry name" value="Glyco_trans_51"/>
</dbReference>
<dbReference type="Proteomes" id="UP000248614">
    <property type="component" value="Unassembled WGS sequence"/>
</dbReference>